<gene>
    <name evidence="3" type="ORF">XF8B_73490</name>
</gene>
<evidence type="ECO:0008006" key="4">
    <source>
        <dbReference type="Google" id="ProtNLM"/>
    </source>
</evidence>
<dbReference type="PANTHER" id="PTHR10887">
    <property type="entry name" value="DNA2/NAM7 HELICASE FAMILY"/>
    <property type="match status" value="1"/>
</dbReference>
<sequence>MLEVHYRSRHQSLIAYSNREFYGERLLVYPSPVLDDPDYGVSCRKIVGDYEVGQGRNPKEAQAIVEEAAELMRTRANRSIGIVAMNQAQRDLIETLMDERATSDPDVLAYREKWADSLEDFFVKNLENVQGDERDVILISTVYGPTAEGVFRQNFGPLNRAYGHRRLNVLFTRAKRKLTVFTSLDPGRIVADGNRRGVRVLKEFLEYADRGTFTPGRGTGEEPGSDFERWFLSRLKSASYEAHPQVGVAGYRIDIGVVHPDKPGSYIMGVECDGATYHSSKSARDRDRLRQDVLEGLNWRIYRVWSTDWYRDPEREFDRLVQQIERVRASDSGRPLSSSAGP</sequence>
<dbReference type="FunFam" id="3.40.50.300:FF:002063">
    <property type="entry name" value="DNA helicase related protein"/>
    <property type="match status" value="1"/>
</dbReference>
<dbReference type="InterPro" id="IPR041679">
    <property type="entry name" value="DNA2/NAM7-like_C"/>
</dbReference>
<dbReference type="InterPro" id="IPR027417">
    <property type="entry name" value="P-loop_NTPase"/>
</dbReference>
<dbReference type="Gene3D" id="3.40.50.300">
    <property type="entry name" value="P-loop containing nucleotide triphosphate hydrolases"/>
    <property type="match status" value="1"/>
</dbReference>
<dbReference type="InterPro" id="IPR049468">
    <property type="entry name" value="Restrct_endonuc-II-like_dom"/>
</dbReference>
<proteinExistence type="predicted"/>
<dbReference type="SUPFAM" id="SSF52540">
    <property type="entry name" value="P-loop containing nucleoside triphosphate hydrolases"/>
    <property type="match status" value="1"/>
</dbReference>
<evidence type="ECO:0000313" key="3">
    <source>
        <dbReference type="EMBL" id="BCE77238.1"/>
    </source>
</evidence>
<feature type="domain" description="DNA2/NAM7 helicase-like C-terminal" evidence="1">
    <location>
        <begin position="1"/>
        <end position="182"/>
    </location>
</feature>
<dbReference type="Pfam" id="PF13087">
    <property type="entry name" value="AAA_12"/>
    <property type="match status" value="1"/>
</dbReference>
<reference evidence="3" key="1">
    <citation type="submission" date="2020-05" db="EMBL/GenBank/DDBJ databases">
        <title>Complete genome sequence of Bradyrhizobium diazoefficiens XF8 isolated from soybean nodule.</title>
        <authorList>
            <person name="Noda R."/>
            <person name="Kakizaki K."/>
            <person name="Minamisawa K."/>
        </authorList>
    </citation>
    <scope>NUCLEOTIDE SEQUENCE</scope>
    <source>
        <strain evidence="3">XF8</strain>
    </source>
</reference>
<dbReference type="Pfam" id="PF18741">
    <property type="entry name" value="MTES_1575"/>
    <property type="match status" value="1"/>
</dbReference>
<dbReference type="InterPro" id="IPR047187">
    <property type="entry name" value="SF1_C_Upf1"/>
</dbReference>
<dbReference type="PANTHER" id="PTHR10887:SF495">
    <property type="entry name" value="HELICASE SENATAXIN ISOFORM X1-RELATED"/>
    <property type="match status" value="1"/>
</dbReference>
<dbReference type="SUPFAM" id="SSF52980">
    <property type="entry name" value="Restriction endonuclease-like"/>
    <property type="match status" value="1"/>
</dbReference>
<dbReference type="Gene3D" id="3.40.960.10">
    <property type="entry name" value="VSR Endonuclease"/>
    <property type="match status" value="1"/>
</dbReference>
<dbReference type="EMBL" id="AP023097">
    <property type="protein sequence ID" value="BCE77238.1"/>
    <property type="molecule type" value="Genomic_DNA"/>
</dbReference>
<dbReference type="InterPro" id="IPR045055">
    <property type="entry name" value="DNA2/NAM7-like"/>
</dbReference>
<name>A0A810BK63_9BRAD</name>
<feature type="domain" description="Restriction endonuclease type II-like" evidence="2">
    <location>
        <begin position="227"/>
        <end position="324"/>
    </location>
</feature>
<evidence type="ECO:0000259" key="1">
    <source>
        <dbReference type="Pfam" id="PF13087"/>
    </source>
</evidence>
<dbReference type="InterPro" id="IPR011335">
    <property type="entry name" value="Restrct_endonuc-II-like"/>
</dbReference>
<dbReference type="AlphaFoldDB" id="A0A810BK63"/>
<protein>
    <recommendedName>
        <fullName evidence="4">DNA2/NAM7 helicase-like C-terminal domain-containing protein</fullName>
    </recommendedName>
</protein>
<accession>A0A810BK63</accession>
<organism evidence="3">
    <name type="scientific">Bradyrhizobium diazoefficiens</name>
    <dbReference type="NCBI Taxonomy" id="1355477"/>
    <lineage>
        <taxon>Bacteria</taxon>
        <taxon>Pseudomonadati</taxon>
        <taxon>Pseudomonadota</taxon>
        <taxon>Alphaproteobacteria</taxon>
        <taxon>Hyphomicrobiales</taxon>
        <taxon>Nitrobacteraceae</taxon>
        <taxon>Bradyrhizobium</taxon>
    </lineage>
</organism>
<dbReference type="FunFam" id="3.40.960.10:FF:000002">
    <property type="entry name" value="DNA helicase related protein"/>
    <property type="match status" value="1"/>
</dbReference>
<dbReference type="CDD" id="cd18808">
    <property type="entry name" value="SF1_C_Upf1"/>
    <property type="match status" value="1"/>
</dbReference>
<evidence type="ECO:0000259" key="2">
    <source>
        <dbReference type="Pfam" id="PF18741"/>
    </source>
</evidence>